<keyword evidence="14" id="KW-0917">Virion maturation</keyword>
<dbReference type="GO" id="GO:0046872">
    <property type="term" value="F:metal ion binding"/>
    <property type="evidence" value="ECO:0007669"/>
    <property type="project" value="UniProtKB-KW"/>
</dbReference>
<evidence type="ECO:0000259" key="17">
    <source>
        <dbReference type="PROSITE" id="PS50994"/>
    </source>
</evidence>
<evidence type="ECO:0000256" key="15">
    <source>
        <dbReference type="ARBA" id="ARBA00023172"/>
    </source>
</evidence>
<feature type="region of interest" description="Disordered" evidence="16">
    <location>
        <begin position="259"/>
        <end position="295"/>
    </location>
</feature>
<keyword evidence="2" id="KW-1188">Viral release from host cell</keyword>
<dbReference type="Proteomes" id="UP000285060">
    <property type="component" value="Unassembled WGS sequence"/>
</dbReference>
<keyword evidence="19" id="KW-1185">Reference proteome</keyword>
<dbReference type="GO" id="GO:0004519">
    <property type="term" value="F:endonuclease activity"/>
    <property type="evidence" value="ECO:0007669"/>
    <property type="project" value="UniProtKB-KW"/>
</dbReference>
<sequence length="885" mass="100170">ASQPSPAGSGELSADPSVGQTGISTETNAYDKLKRLIDAQQAEINALRANSASTALNKPTQRLGSGESEAKDLLKKVKFSGKHFSAFKLKFQNICQLRHIWDIIVGKEATPGPDAPEVETFHYDDKVNIARSYLQTCLSDEVFELVREDESPAEMWKTLIANYETKEWSNTIYTLRRLGQLRYEPKSDMMRHIGRVRSTIRELNDMGKVIDETETVEWILMSLPDSGPDNFNNFLNHLKPTPDHKVTLKSLISALLNEEEKRKERGKDRRHDRPTRFDFQRRPSDGKDKRVSTVGDERNNFTLEINALQAKVDALKTKQKLKGNNGNGDHWCFICRQRGDHVAQDHADYDPNFASKRGRQSARTIPTKRKAHSSGSETEEIQSFSVNSTYTMENDDPLCGTVSQSHPSERHWTLDNCATGHVTGTKDFIDSWHGSANLILPNKTQIRGNVGVTNIAMSTNGKLSILQLRNVTYAPSLYKNLISHIKLLESGYRITRQDMQRTIYKHPGTNHRLTFTLVDNLYVLDDVVHSNPMSTSISINANITQDSTRRTAEQREVPPAAPSDTKLLAWHNKLNHTDLHQVARIIKPILKHGEDLATSNHICTGCAQGQAKRMSFRNTHHYVAPRPLERLNADLCGPIRPQTVNHEIYTSMFIDQASRFVFGRLLKKKDATITHLDELTTLLDNQLPDARIGTLYTDGGGEYTGATFKAACLSRGILQKFTNAECPEENHLAEKTNEFVFNKIRVYLTLSGLPTTLWGFCFKYVVHVYNNTPQELLNNRTPYEVLYCKPSRLYMLKTFGCLAYKFVPKTQRPSKLSNPAVQCVFLGYADHQLGYVLWEPKSRTVTVSRSVKFDETQLQNGSMFSNADFNHGRLSIPQYRSIQAL</sequence>
<keyword evidence="7" id="KW-0255">Endonuclease</keyword>
<dbReference type="Gene3D" id="3.30.420.10">
    <property type="entry name" value="Ribonuclease H-like superfamily/Ribonuclease H"/>
    <property type="match status" value="1"/>
</dbReference>
<feature type="non-terminal residue" evidence="18">
    <location>
        <position position="1"/>
    </location>
</feature>
<dbReference type="GO" id="GO:0006508">
    <property type="term" value="P:proteolysis"/>
    <property type="evidence" value="ECO:0007669"/>
    <property type="project" value="UniProtKB-KW"/>
</dbReference>
<dbReference type="InterPro" id="IPR036397">
    <property type="entry name" value="RNaseH_sf"/>
</dbReference>
<dbReference type="GO" id="GO:0006310">
    <property type="term" value="P:DNA recombination"/>
    <property type="evidence" value="ECO:0007669"/>
    <property type="project" value="UniProtKB-KW"/>
</dbReference>
<dbReference type="GO" id="GO:0005524">
    <property type="term" value="F:ATP binding"/>
    <property type="evidence" value="ECO:0007669"/>
    <property type="project" value="UniProtKB-KW"/>
</dbReference>
<evidence type="ECO:0000256" key="14">
    <source>
        <dbReference type="ARBA" id="ARBA00023113"/>
    </source>
</evidence>
<dbReference type="GO" id="GO:0003676">
    <property type="term" value="F:nucleic acid binding"/>
    <property type="evidence" value="ECO:0007669"/>
    <property type="project" value="InterPro"/>
</dbReference>
<keyword evidence="3" id="KW-0645">Protease</keyword>
<keyword evidence="6" id="KW-0547">Nucleotide-binding</keyword>
<dbReference type="InterPro" id="IPR001584">
    <property type="entry name" value="Integrase_cat-core"/>
</dbReference>
<dbReference type="GO" id="GO:0003964">
    <property type="term" value="F:RNA-directed DNA polymerase activity"/>
    <property type="evidence" value="ECO:0007669"/>
    <property type="project" value="UniProtKB-KW"/>
</dbReference>
<dbReference type="InterPro" id="IPR012337">
    <property type="entry name" value="RNaseH-like_sf"/>
</dbReference>
<evidence type="ECO:0000256" key="16">
    <source>
        <dbReference type="SAM" id="MobiDB-lite"/>
    </source>
</evidence>
<dbReference type="GO" id="GO:0015074">
    <property type="term" value="P:DNA integration"/>
    <property type="evidence" value="ECO:0007669"/>
    <property type="project" value="UniProtKB-KW"/>
</dbReference>
<keyword evidence="11" id="KW-0229">DNA integration</keyword>
<evidence type="ECO:0000256" key="13">
    <source>
        <dbReference type="ARBA" id="ARBA00022932"/>
    </source>
</evidence>
<evidence type="ECO:0000256" key="2">
    <source>
        <dbReference type="ARBA" id="ARBA00022612"/>
    </source>
</evidence>
<dbReference type="PANTHER" id="PTHR42648">
    <property type="entry name" value="TRANSPOSASE, PUTATIVE-RELATED"/>
    <property type="match status" value="1"/>
</dbReference>
<dbReference type="InterPro" id="IPR054722">
    <property type="entry name" value="PolX-like_BBD"/>
</dbReference>
<keyword evidence="13" id="KW-0548">Nucleotidyltransferase</keyword>
<evidence type="ECO:0000256" key="6">
    <source>
        <dbReference type="ARBA" id="ARBA00022741"/>
    </source>
</evidence>
<evidence type="ECO:0000256" key="1">
    <source>
        <dbReference type="ARBA" id="ARBA00002180"/>
    </source>
</evidence>
<evidence type="ECO:0000256" key="10">
    <source>
        <dbReference type="ARBA" id="ARBA00022842"/>
    </source>
</evidence>
<dbReference type="InterPro" id="IPR057670">
    <property type="entry name" value="SH3_retrovirus"/>
</dbReference>
<accession>A0A3R7CU08</accession>
<dbReference type="Pfam" id="PF22936">
    <property type="entry name" value="Pol_BBD"/>
    <property type="match status" value="1"/>
</dbReference>
<comment type="caution">
    <text evidence="18">The sequence shown here is derived from an EMBL/GenBank/DDBJ whole genome shotgun (WGS) entry which is preliminary data.</text>
</comment>
<reference evidence="18 19" key="1">
    <citation type="submission" date="2018-08" db="EMBL/GenBank/DDBJ databases">
        <title>Aphanomyces genome sequencing and annotation.</title>
        <authorList>
            <person name="Minardi D."/>
            <person name="Oidtmann B."/>
            <person name="Van Der Giezen M."/>
            <person name="Studholme D.J."/>
        </authorList>
    </citation>
    <scope>NUCLEOTIDE SEQUENCE [LARGE SCALE GENOMIC DNA]</scope>
    <source>
        <strain evidence="18 19">NJM0002</strain>
    </source>
</reference>
<evidence type="ECO:0000256" key="8">
    <source>
        <dbReference type="ARBA" id="ARBA00022801"/>
    </source>
</evidence>
<feature type="domain" description="Integrase catalytic" evidence="17">
    <location>
        <begin position="623"/>
        <end position="790"/>
    </location>
</feature>
<keyword evidence="13" id="KW-0239">DNA-directed DNA polymerase</keyword>
<dbReference type="EMBL" id="QUSY01002048">
    <property type="protein sequence ID" value="RHY22600.1"/>
    <property type="molecule type" value="Genomic_DNA"/>
</dbReference>
<organism evidence="18 19">
    <name type="scientific">Aphanomyces invadans</name>
    <dbReference type="NCBI Taxonomy" id="157072"/>
    <lineage>
        <taxon>Eukaryota</taxon>
        <taxon>Sar</taxon>
        <taxon>Stramenopiles</taxon>
        <taxon>Oomycota</taxon>
        <taxon>Saprolegniomycetes</taxon>
        <taxon>Saprolegniales</taxon>
        <taxon>Verrucalvaceae</taxon>
        <taxon>Aphanomyces</taxon>
    </lineage>
</organism>
<gene>
    <name evidence="18" type="ORF">DYB32_009452</name>
</gene>
<comment type="function">
    <text evidence="1">The aspartyl protease (PR) mediates the proteolytic cleavages of the Gag and Gag-Pol polyproteins after assembly of the VLP.</text>
</comment>
<keyword evidence="9" id="KW-0067">ATP-binding</keyword>
<protein>
    <recommendedName>
        <fullName evidence="17">Integrase catalytic domain-containing protein</fullName>
    </recommendedName>
</protein>
<dbReference type="GO" id="GO:0003887">
    <property type="term" value="F:DNA-directed DNA polymerase activity"/>
    <property type="evidence" value="ECO:0007669"/>
    <property type="project" value="UniProtKB-KW"/>
</dbReference>
<dbReference type="PROSITE" id="PS50994">
    <property type="entry name" value="INTEGRASE"/>
    <property type="match status" value="1"/>
</dbReference>
<dbReference type="GO" id="GO:0008233">
    <property type="term" value="F:peptidase activity"/>
    <property type="evidence" value="ECO:0007669"/>
    <property type="project" value="UniProtKB-KW"/>
</dbReference>
<name>A0A3R7CU08_9STRA</name>
<evidence type="ECO:0000256" key="5">
    <source>
        <dbReference type="ARBA" id="ARBA00022723"/>
    </source>
</evidence>
<evidence type="ECO:0000313" key="18">
    <source>
        <dbReference type="EMBL" id="RHY22600.1"/>
    </source>
</evidence>
<evidence type="ECO:0000256" key="9">
    <source>
        <dbReference type="ARBA" id="ARBA00022840"/>
    </source>
</evidence>
<evidence type="ECO:0000256" key="4">
    <source>
        <dbReference type="ARBA" id="ARBA00022722"/>
    </source>
</evidence>
<dbReference type="Pfam" id="PF25597">
    <property type="entry name" value="SH3_retrovirus"/>
    <property type="match status" value="1"/>
</dbReference>
<keyword evidence="12" id="KW-0695">RNA-directed DNA polymerase</keyword>
<keyword evidence="5" id="KW-0479">Metal-binding</keyword>
<proteinExistence type="predicted"/>
<evidence type="ECO:0000256" key="12">
    <source>
        <dbReference type="ARBA" id="ARBA00022918"/>
    </source>
</evidence>
<keyword evidence="13" id="KW-0808">Transferase</keyword>
<dbReference type="Pfam" id="PF14223">
    <property type="entry name" value="Retrotran_gag_2"/>
    <property type="match status" value="1"/>
</dbReference>
<evidence type="ECO:0000313" key="19">
    <source>
        <dbReference type="Proteomes" id="UP000285060"/>
    </source>
</evidence>
<dbReference type="SUPFAM" id="SSF53098">
    <property type="entry name" value="Ribonuclease H-like"/>
    <property type="match status" value="1"/>
</dbReference>
<feature type="region of interest" description="Disordered" evidence="16">
    <location>
        <begin position="1"/>
        <end position="25"/>
    </location>
</feature>
<dbReference type="InterPro" id="IPR039537">
    <property type="entry name" value="Retrotran_Ty1/copia-like"/>
</dbReference>
<feature type="compositionally biased region" description="Basic residues" evidence="16">
    <location>
        <begin position="356"/>
        <end position="372"/>
    </location>
</feature>
<dbReference type="AlphaFoldDB" id="A0A3R7CU08"/>
<evidence type="ECO:0000256" key="7">
    <source>
        <dbReference type="ARBA" id="ARBA00022759"/>
    </source>
</evidence>
<evidence type="ECO:0000256" key="3">
    <source>
        <dbReference type="ARBA" id="ARBA00022670"/>
    </source>
</evidence>
<keyword evidence="10" id="KW-0460">Magnesium</keyword>
<keyword evidence="4" id="KW-0540">Nuclease</keyword>
<evidence type="ECO:0000256" key="11">
    <source>
        <dbReference type="ARBA" id="ARBA00022908"/>
    </source>
</evidence>
<feature type="region of interest" description="Disordered" evidence="16">
    <location>
        <begin position="349"/>
        <end position="381"/>
    </location>
</feature>
<keyword evidence="15" id="KW-0233">DNA recombination</keyword>
<dbReference type="PANTHER" id="PTHR42648:SF11">
    <property type="entry name" value="TRANSPOSON TY4-P GAG-POL POLYPROTEIN"/>
    <property type="match status" value="1"/>
</dbReference>
<keyword evidence="8" id="KW-0378">Hydrolase</keyword>